<keyword evidence="3" id="KW-1185">Reference proteome</keyword>
<dbReference type="AlphaFoldDB" id="A0A240DZ70"/>
<evidence type="ECO:0008006" key="4">
    <source>
        <dbReference type="Google" id="ProtNLM"/>
    </source>
</evidence>
<sequence>MNPLTPLVRILSYAGLIPFIGLALMVQLAPLPLNYLSAESLASYGAVITAFTGAMHWGANLHTLGQSPAQDHWERRNAWIWGITPSLVAWLALHIYIPVGLVILASIVLIQRSIDQNTYHYYFSNEASRKAFLTMRNHLSYVAAACLVWAAIVILVLQN</sequence>
<evidence type="ECO:0000313" key="2">
    <source>
        <dbReference type="EMBL" id="SNX28509.1"/>
    </source>
</evidence>
<dbReference type="Proteomes" id="UP000218069">
    <property type="component" value="Unassembled WGS sequence"/>
</dbReference>
<keyword evidence="1" id="KW-1133">Transmembrane helix</keyword>
<feature type="transmembrane region" description="Helical" evidence="1">
    <location>
        <begin position="79"/>
        <end position="110"/>
    </location>
</feature>
<reference evidence="3" key="1">
    <citation type="submission" date="2017-08" db="EMBL/GenBank/DDBJ databases">
        <authorList>
            <person name="Varghese N."/>
            <person name="Submissions S."/>
        </authorList>
    </citation>
    <scope>NUCLEOTIDE SEQUENCE [LARGE SCALE GENOMIC DNA]</scope>
    <source>
        <strain evidence="3">AP-Melu-1000-B4</strain>
    </source>
</reference>
<evidence type="ECO:0000256" key="1">
    <source>
        <dbReference type="SAM" id="Phobius"/>
    </source>
</evidence>
<accession>A0A240DZ70</accession>
<dbReference type="RefSeq" id="WP_096672643.1">
    <property type="nucleotide sequence ID" value="NZ_OANS01000002.1"/>
</dbReference>
<dbReference type="Pfam" id="PF11911">
    <property type="entry name" value="DUF3429"/>
    <property type="match status" value="1"/>
</dbReference>
<feature type="transmembrane region" description="Helical" evidence="1">
    <location>
        <begin position="6"/>
        <end position="29"/>
    </location>
</feature>
<dbReference type="InterPro" id="IPR021836">
    <property type="entry name" value="DUF3429"/>
</dbReference>
<organism evidence="2 3">
    <name type="scientific">Polynucleobacter meluiroseus</name>
    <dbReference type="NCBI Taxonomy" id="1938814"/>
    <lineage>
        <taxon>Bacteria</taxon>
        <taxon>Pseudomonadati</taxon>
        <taxon>Pseudomonadota</taxon>
        <taxon>Betaproteobacteria</taxon>
        <taxon>Burkholderiales</taxon>
        <taxon>Burkholderiaceae</taxon>
        <taxon>Polynucleobacter</taxon>
    </lineage>
</organism>
<gene>
    <name evidence="2" type="ORF">SAMN06295945_0841</name>
</gene>
<protein>
    <recommendedName>
        <fullName evidence="4">DUF3429 domain-containing protein</fullName>
    </recommendedName>
</protein>
<dbReference type="OrthoDB" id="8591832at2"/>
<keyword evidence="1" id="KW-0812">Transmembrane</keyword>
<proteinExistence type="predicted"/>
<name>A0A240DZ70_9BURK</name>
<dbReference type="EMBL" id="OANS01000002">
    <property type="protein sequence ID" value="SNX28509.1"/>
    <property type="molecule type" value="Genomic_DNA"/>
</dbReference>
<evidence type="ECO:0000313" key="3">
    <source>
        <dbReference type="Proteomes" id="UP000218069"/>
    </source>
</evidence>
<dbReference type="PANTHER" id="PTHR15887:SF1">
    <property type="entry name" value="TRANSMEMBRANE PROTEIN 69"/>
    <property type="match status" value="1"/>
</dbReference>
<keyword evidence="1" id="KW-0472">Membrane</keyword>
<feature type="transmembrane region" description="Helical" evidence="1">
    <location>
        <begin position="139"/>
        <end position="157"/>
    </location>
</feature>
<dbReference type="PANTHER" id="PTHR15887">
    <property type="entry name" value="TRANSMEMBRANE PROTEIN 69"/>
    <property type="match status" value="1"/>
</dbReference>